<reference evidence="2" key="1">
    <citation type="submission" date="2022-02" db="EMBL/GenBank/DDBJ databases">
        <authorList>
            <person name="Henning P.M."/>
            <person name="McCubbin A.G."/>
            <person name="Shore J.S."/>
        </authorList>
    </citation>
    <scope>NUCLEOTIDE SEQUENCE</scope>
    <source>
        <strain evidence="2">F60SS</strain>
        <tissue evidence="2">Leaves</tissue>
    </source>
</reference>
<evidence type="ECO:0000256" key="1">
    <source>
        <dbReference type="SAM" id="MobiDB-lite"/>
    </source>
</evidence>
<name>A0A9Q0G1L8_9ROSI</name>
<proteinExistence type="predicted"/>
<protein>
    <submittedName>
        <fullName evidence="2">Uncharacterized protein</fullName>
    </submittedName>
</protein>
<evidence type="ECO:0000313" key="2">
    <source>
        <dbReference type="EMBL" id="KAJ4840321.1"/>
    </source>
</evidence>
<feature type="region of interest" description="Disordered" evidence="1">
    <location>
        <begin position="29"/>
        <end position="53"/>
    </location>
</feature>
<accession>A0A9Q0G1L8</accession>
<organism evidence="2 3">
    <name type="scientific">Turnera subulata</name>
    <dbReference type="NCBI Taxonomy" id="218843"/>
    <lineage>
        <taxon>Eukaryota</taxon>
        <taxon>Viridiplantae</taxon>
        <taxon>Streptophyta</taxon>
        <taxon>Embryophyta</taxon>
        <taxon>Tracheophyta</taxon>
        <taxon>Spermatophyta</taxon>
        <taxon>Magnoliopsida</taxon>
        <taxon>eudicotyledons</taxon>
        <taxon>Gunneridae</taxon>
        <taxon>Pentapetalae</taxon>
        <taxon>rosids</taxon>
        <taxon>fabids</taxon>
        <taxon>Malpighiales</taxon>
        <taxon>Passifloraceae</taxon>
        <taxon>Turnera</taxon>
    </lineage>
</organism>
<keyword evidence="3" id="KW-1185">Reference proteome</keyword>
<reference evidence="2" key="2">
    <citation type="journal article" date="2023" name="Plants (Basel)">
        <title>Annotation of the Turnera subulata (Passifloraceae) Draft Genome Reveals the S-Locus Evolved after the Divergence of Turneroideae from Passifloroideae in a Stepwise Manner.</title>
        <authorList>
            <person name="Henning P.M."/>
            <person name="Roalson E.H."/>
            <person name="Mir W."/>
            <person name="McCubbin A.G."/>
            <person name="Shore J.S."/>
        </authorList>
    </citation>
    <scope>NUCLEOTIDE SEQUENCE</scope>
    <source>
        <strain evidence="2">F60SS</strain>
    </source>
</reference>
<sequence length="133" mass="13925">MKKIPIPLLLPPFPIFFFPTLSSFLSSSTFPPLPLSPPPSPPPPPHPHTIDAALSRSGPALLGGSASPSCSAAQSLSQLLPVPRLLPRRLLPSSSSASHVLLLSSTFSNEAVLALLHCNVLLLLLEVGKICPS</sequence>
<dbReference type="EMBL" id="JAKUCV010003074">
    <property type="protein sequence ID" value="KAJ4840321.1"/>
    <property type="molecule type" value="Genomic_DNA"/>
</dbReference>
<dbReference type="Proteomes" id="UP001141552">
    <property type="component" value="Unassembled WGS sequence"/>
</dbReference>
<dbReference type="AlphaFoldDB" id="A0A9Q0G1L8"/>
<feature type="compositionally biased region" description="Pro residues" evidence="1">
    <location>
        <begin position="31"/>
        <end position="47"/>
    </location>
</feature>
<gene>
    <name evidence="2" type="ORF">Tsubulata_036844</name>
</gene>
<evidence type="ECO:0000313" key="3">
    <source>
        <dbReference type="Proteomes" id="UP001141552"/>
    </source>
</evidence>
<comment type="caution">
    <text evidence="2">The sequence shown here is derived from an EMBL/GenBank/DDBJ whole genome shotgun (WGS) entry which is preliminary data.</text>
</comment>